<protein>
    <submittedName>
        <fullName evidence="1">Uncharacterized protein</fullName>
    </submittedName>
</protein>
<gene>
    <name evidence="1" type="ORF">D9753_11485</name>
</gene>
<reference evidence="1 2" key="1">
    <citation type="submission" date="2018-10" db="EMBL/GenBank/DDBJ databases">
        <title>The genome of Streptomyces dangxiongensis Z022.</title>
        <authorList>
            <person name="Zhang B."/>
        </authorList>
    </citation>
    <scope>NUCLEOTIDE SEQUENCE [LARGE SCALE GENOMIC DNA]</scope>
    <source>
        <strain evidence="1 2">Z022</strain>
    </source>
</reference>
<dbReference type="EMBL" id="CP033073">
    <property type="protein sequence ID" value="AYN39434.1"/>
    <property type="molecule type" value="Genomic_DNA"/>
</dbReference>
<sequence>MITQVLARRAEWRRLEREERVRLVEQWASEDQRRIDQLRSGYVQLHAHDRHYRNAMPVYAYVPVR</sequence>
<dbReference type="RefSeq" id="WP_121786925.1">
    <property type="nucleotide sequence ID" value="NZ_CP033073.1"/>
</dbReference>
<dbReference type="AlphaFoldDB" id="A0A3G2JBA7"/>
<dbReference type="Proteomes" id="UP000268329">
    <property type="component" value="Chromosome"/>
</dbReference>
<evidence type="ECO:0000313" key="2">
    <source>
        <dbReference type="Proteomes" id="UP000268329"/>
    </source>
</evidence>
<proteinExistence type="predicted"/>
<organism evidence="1 2">
    <name type="scientific">Streptomyces dangxiongensis</name>
    <dbReference type="NCBI Taxonomy" id="1442032"/>
    <lineage>
        <taxon>Bacteria</taxon>
        <taxon>Bacillati</taxon>
        <taxon>Actinomycetota</taxon>
        <taxon>Actinomycetes</taxon>
        <taxon>Kitasatosporales</taxon>
        <taxon>Streptomycetaceae</taxon>
        <taxon>Streptomyces</taxon>
    </lineage>
</organism>
<evidence type="ECO:0000313" key="1">
    <source>
        <dbReference type="EMBL" id="AYN39434.1"/>
    </source>
</evidence>
<keyword evidence="2" id="KW-1185">Reference proteome</keyword>
<dbReference type="OrthoDB" id="4225143at2"/>
<accession>A0A3G2JBA7</accession>
<dbReference type="KEGG" id="sdd:D9753_11485"/>
<name>A0A3G2JBA7_9ACTN</name>